<evidence type="ECO:0000313" key="3">
    <source>
        <dbReference type="Proteomes" id="UP000202740"/>
    </source>
</evidence>
<dbReference type="KEGG" id="vg:15013355"/>
<gene>
    <name evidence="2" type="ORF">CYYG_00045</name>
</gene>
<dbReference type="InterPro" id="IPR033653">
    <property type="entry name" value="NTP-PPase_DR2231-like"/>
</dbReference>
<dbReference type="RefSeq" id="YP_007676890.1">
    <property type="nucleotide sequence ID" value="NC_020872.1"/>
</dbReference>
<dbReference type="OrthoDB" id="14595at10239"/>
<evidence type="ECO:0000256" key="1">
    <source>
        <dbReference type="SAM" id="MobiDB-lite"/>
    </source>
</evidence>
<dbReference type="EMBL" id="HQ316584">
    <property type="protein sequence ID" value="AGG54546.1"/>
    <property type="molecule type" value="Genomic_DNA"/>
</dbReference>
<dbReference type="Proteomes" id="UP000202740">
    <property type="component" value="Segment"/>
</dbReference>
<dbReference type="Pfam" id="PF01503">
    <property type="entry name" value="PRA-PH"/>
    <property type="match status" value="1"/>
</dbReference>
<proteinExistence type="predicted"/>
<evidence type="ECO:0000313" key="2">
    <source>
        <dbReference type="EMBL" id="AGG54546.1"/>
    </source>
</evidence>
<dbReference type="Gene3D" id="1.10.3420.10">
    <property type="entry name" value="putative ntp pyrophosphohydrolase like domain"/>
    <property type="match status" value="1"/>
</dbReference>
<dbReference type="InterPro" id="IPR023292">
    <property type="entry name" value="NTP_PyroPHydrolase-like_dom_sf"/>
</dbReference>
<protein>
    <submittedName>
        <fullName evidence="2">Uncharacterized protein</fullName>
    </submittedName>
</protein>
<feature type="region of interest" description="Disordered" evidence="1">
    <location>
        <begin position="101"/>
        <end position="129"/>
    </location>
</feature>
<keyword evidence="3" id="KW-1185">Reference proteome</keyword>
<dbReference type="CDD" id="cd11530">
    <property type="entry name" value="NTP-PPase_DR2231_like"/>
    <property type="match status" value="1"/>
</dbReference>
<sequence length="129" mass="14934">MPNPLSLYDFLGQAIQFRVANDQPVGCANEDQLMLQRELIREEYWEFRTALDIYGYNKYNDHECLKELADLVYVCFQYAVAAGWELDEALDRVHKSNMSKLVNGKPLKDENGKVQKGPNYQPPFLEDLA</sequence>
<dbReference type="GeneID" id="15013355"/>
<reference evidence="2 3" key="1">
    <citation type="submission" date="2010-03" db="EMBL/GenBank/DDBJ databases">
        <title>The Genome Sequence of Cyanophage P-SSP9.</title>
        <authorList>
            <consortium name="The Broad Institute Genome Sequencing Platform"/>
            <person name="Henn M.R."/>
            <person name="Sullivan M.S."/>
            <person name="Osburne M.S."/>
            <person name="Levin J."/>
            <person name="Malboeuf C."/>
            <person name="Casali M."/>
            <person name="Russ C."/>
            <person name="Lennon N."/>
            <person name="Erlich R."/>
            <person name="Young S.K."/>
            <person name="Koehrsen M."/>
            <person name="Yandava C."/>
            <person name="Zeng Q."/>
            <person name="Alvarado L."/>
            <person name="Anderson S."/>
            <person name="Berlin A."/>
            <person name="Borenstein D."/>
            <person name="Chen Z."/>
            <person name="Engels R."/>
            <person name="Freedman E."/>
            <person name="Gellesch M."/>
            <person name="Goldberg J."/>
            <person name="Green L."/>
            <person name="Griggs A."/>
            <person name="Gujja S."/>
            <person name="Heiman D."/>
            <person name="Hepburn T."/>
            <person name="Howarth C."/>
            <person name="Jen D."/>
            <person name="Larson L."/>
            <person name="Lewis B."/>
            <person name="Mehta T."/>
            <person name="Park D."/>
            <person name="Pearson M."/>
            <person name="Roberts A."/>
            <person name="Ryan E."/>
            <person name="Saif S."/>
            <person name="Shea T."/>
            <person name="Shenoy N."/>
            <person name="Sisk P."/>
            <person name="Stolte C."/>
            <person name="Sykes S."/>
            <person name="Walk T."/>
            <person name="White J."/>
            <person name="Yu Q."/>
            <person name="Coleman M.L."/>
            <person name="Huang K.H."/>
            <person name="Weigele P.R."/>
            <person name="DeFrancesco A.S."/>
            <person name="Kern S.E."/>
            <person name="Thompson L.R."/>
            <person name="Fu R."/>
            <person name="Hombeck B."/>
            <person name="Chisholm S.W."/>
            <person name="Haas B."/>
            <person name="Nusbaum C."/>
            <person name="Galagan J."/>
            <person name="Birren B."/>
        </authorList>
    </citation>
    <scope>NUCLEOTIDE SEQUENCE [LARGE SCALE GENOMIC DNA]</scope>
    <source>
        <strain evidence="2 3">P-SSP9</strain>
    </source>
</reference>
<dbReference type="SUPFAM" id="SSF101386">
    <property type="entry name" value="all-alpha NTP pyrophosphatases"/>
    <property type="match status" value="1"/>
</dbReference>
<dbReference type="InterPro" id="IPR021130">
    <property type="entry name" value="PRib-ATP_PPHydrolase-like"/>
</dbReference>
<name>M1UAE0_9CAUD</name>
<accession>M1UAE0</accession>
<organism evidence="2 3">
    <name type="scientific">Cyanophage SS120-1</name>
    <dbReference type="NCBI Taxonomy" id="616674"/>
    <lineage>
        <taxon>Viruses</taxon>
        <taxon>Duplodnaviria</taxon>
        <taxon>Heunggongvirae</taxon>
        <taxon>Uroviricota</taxon>
        <taxon>Caudoviricetes</taxon>
        <taxon>Autographivirales</taxon>
        <taxon>Banchanvirus</taxon>
        <taxon>Banchanvirus SS1201</taxon>
    </lineage>
</organism>